<feature type="transmembrane region" description="Helical" evidence="2">
    <location>
        <begin position="94"/>
        <end position="113"/>
    </location>
</feature>
<keyword evidence="2" id="KW-1133">Transmembrane helix</keyword>
<feature type="transmembrane region" description="Helical" evidence="2">
    <location>
        <begin position="236"/>
        <end position="258"/>
    </location>
</feature>
<dbReference type="AlphaFoldDB" id="A0A413IPA5"/>
<evidence type="ECO:0000313" key="4">
    <source>
        <dbReference type="Proteomes" id="UP000286063"/>
    </source>
</evidence>
<feature type="transmembrane region" description="Helical" evidence="2">
    <location>
        <begin position="393"/>
        <end position="409"/>
    </location>
</feature>
<feature type="repeat" description="TPR" evidence="1">
    <location>
        <begin position="535"/>
        <end position="568"/>
    </location>
</feature>
<feature type="transmembrane region" description="Helical" evidence="2">
    <location>
        <begin position="211"/>
        <end position="230"/>
    </location>
</feature>
<feature type="transmembrane region" description="Helical" evidence="2">
    <location>
        <begin position="270"/>
        <end position="290"/>
    </location>
</feature>
<dbReference type="Gene3D" id="1.25.40.10">
    <property type="entry name" value="Tetratricopeptide repeat domain"/>
    <property type="match status" value="1"/>
</dbReference>
<feature type="transmembrane region" description="Helical" evidence="2">
    <location>
        <begin position="72"/>
        <end position="88"/>
    </location>
</feature>
<dbReference type="InterPro" id="IPR011990">
    <property type="entry name" value="TPR-like_helical_dom_sf"/>
</dbReference>
<dbReference type="Pfam" id="PF13181">
    <property type="entry name" value="TPR_8"/>
    <property type="match status" value="1"/>
</dbReference>
<keyword evidence="2" id="KW-0472">Membrane</keyword>
<dbReference type="PANTHER" id="PTHR37422">
    <property type="entry name" value="TEICHURONIC ACID BIOSYNTHESIS PROTEIN TUAE"/>
    <property type="match status" value="1"/>
</dbReference>
<feature type="transmembrane region" description="Helical" evidence="2">
    <location>
        <begin position="7"/>
        <end position="27"/>
    </location>
</feature>
<evidence type="ECO:0008006" key="5">
    <source>
        <dbReference type="Google" id="ProtNLM"/>
    </source>
</evidence>
<feature type="transmembrane region" description="Helical" evidence="2">
    <location>
        <begin position="125"/>
        <end position="144"/>
    </location>
</feature>
<comment type="caution">
    <text evidence="3">The sequence shown here is derived from an EMBL/GenBank/DDBJ whole genome shotgun (WGS) entry which is preliminary data.</text>
</comment>
<dbReference type="SUPFAM" id="SSF48452">
    <property type="entry name" value="TPR-like"/>
    <property type="match status" value="1"/>
</dbReference>
<dbReference type="Proteomes" id="UP000286063">
    <property type="component" value="Unassembled WGS sequence"/>
</dbReference>
<feature type="transmembrane region" description="Helical" evidence="2">
    <location>
        <begin position="443"/>
        <end position="461"/>
    </location>
</feature>
<dbReference type="EMBL" id="QSCR01000010">
    <property type="protein sequence ID" value="RGY18790.1"/>
    <property type="molecule type" value="Genomic_DNA"/>
</dbReference>
<dbReference type="OrthoDB" id="9803982at2"/>
<organism evidence="3 4">
    <name type="scientific">Butyricimonas virosa</name>
    <dbReference type="NCBI Taxonomy" id="544645"/>
    <lineage>
        <taxon>Bacteria</taxon>
        <taxon>Pseudomonadati</taxon>
        <taxon>Bacteroidota</taxon>
        <taxon>Bacteroidia</taxon>
        <taxon>Bacteroidales</taxon>
        <taxon>Odoribacteraceae</taxon>
        <taxon>Butyricimonas</taxon>
    </lineage>
</organism>
<evidence type="ECO:0000256" key="2">
    <source>
        <dbReference type="SAM" id="Phobius"/>
    </source>
</evidence>
<keyword evidence="2" id="KW-0812">Transmembrane</keyword>
<evidence type="ECO:0000313" key="3">
    <source>
        <dbReference type="EMBL" id="RGY18790.1"/>
    </source>
</evidence>
<sequence length="622" mass="70516">MARETRDIAYPIAFIGFILLVMTILVIDPDRMNGLTLAKYFWFYSTLLLTGVITFGLAFYSMSIASIDITKSIMIGILTVVIIDISRYSNMEMMNTKIFLLVIISFFFFDIFFHHYKKATKIFQFVLIAFALLEVIWGYCQLYAHIPDMQKDFTLSGSLLHTNSYAMFLAITLPIALYWTITLLQKLKYGYTRLLTGTDEEHVRLEIVDDILLFLLSALGLIGILSILPFTGIPSAWFIAGCSGLFVLYFKLDLHSFIKASILRSHKRTAISGLTLLLVIGLLTTVFYRLRKDEINEHLLTWKISLQVLKEKPITGVGIGNFRKAFGDTQTTYFEQGEPTEQEVALAGNPNCPVNDFIQLATGTGIIGTLLFIGLIVSVLFSGFRNMDKHPEKLAITGALIAFILAGFINSPIQSLSLSILLVLLIALGTSDIQPSRKRIPKVIPIMTSLLLIGVTTTIVYPQFSMFKAYKQWAHGRLYYKMKIYATAAKIYAPLTNTLRHPYFFMEYGYALSQTGQHEESIAILQRVAQILPDPQIYNRIGKSYQALGEYQLAEQYFQKAHHMVPNLVYSNFLLAQLYLEMGLRDKTLECARQILTLKPKKESEETLHIKAQMEQLIQSLD</sequence>
<reference evidence="3 4" key="1">
    <citation type="submission" date="2018-08" db="EMBL/GenBank/DDBJ databases">
        <title>A genome reference for cultivated species of the human gut microbiota.</title>
        <authorList>
            <person name="Zou Y."/>
            <person name="Xue W."/>
            <person name="Luo G."/>
        </authorList>
    </citation>
    <scope>NUCLEOTIDE SEQUENCE [LARGE SCALE GENOMIC DNA]</scope>
    <source>
        <strain evidence="3 4">OF02-7</strain>
    </source>
</reference>
<dbReference type="PROSITE" id="PS50005">
    <property type="entry name" value="TPR"/>
    <property type="match status" value="1"/>
</dbReference>
<name>A0A413IPA5_9BACT</name>
<proteinExistence type="predicted"/>
<feature type="transmembrane region" description="Helical" evidence="2">
    <location>
        <begin position="164"/>
        <end position="184"/>
    </location>
</feature>
<feature type="transmembrane region" description="Helical" evidence="2">
    <location>
        <begin position="357"/>
        <end position="381"/>
    </location>
</feature>
<dbReference type="RefSeq" id="WP_117774931.1">
    <property type="nucleotide sequence ID" value="NZ_CAUEFF010000005.1"/>
</dbReference>
<dbReference type="PANTHER" id="PTHR37422:SF13">
    <property type="entry name" value="LIPOPOLYSACCHARIDE BIOSYNTHESIS PROTEIN PA4999-RELATED"/>
    <property type="match status" value="1"/>
</dbReference>
<protein>
    <recommendedName>
        <fullName evidence="5">Tetratricopeptide repeat protein</fullName>
    </recommendedName>
</protein>
<dbReference type="InterPro" id="IPR019734">
    <property type="entry name" value="TPR_rpt"/>
</dbReference>
<dbReference type="SMART" id="SM00028">
    <property type="entry name" value="TPR"/>
    <property type="match status" value="2"/>
</dbReference>
<gene>
    <name evidence="3" type="ORF">DXA50_07975</name>
</gene>
<evidence type="ECO:0000256" key="1">
    <source>
        <dbReference type="PROSITE-ProRule" id="PRU00339"/>
    </source>
</evidence>
<feature type="transmembrane region" description="Helical" evidence="2">
    <location>
        <begin position="39"/>
        <end position="60"/>
    </location>
</feature>
<dbReference type="InterPro" id="IPR051533">
    <property type="entry name" value="WaaL-like"/>
</dbReference>
<keyword evidence="1" id="KW-0802">TPR repeat</keyword>
<accession>A0A413IPA5</accession>